<dbReference type="InterPro" id="IPR008978">
    <property type="entry name" value="HSP20-like_chaperone"/>
</dbReference>
<evidence type="ECO:0000259" key="4">
    <source>
        <dbReference type="PROSITE" id="PS51203"/>
    </source>
</evidence>
<comment type="similarity">
    <text evidence="1 2">Belongs to the small heat shock protein (HSP20) family.</text>
</comment>
<protein>
    <submittedName>
        <fullName evidence="5">Putative small heat shock protein</fullName>
    </submittedName>
</protein>
<dbReference type="EMBL" id="LCDF01000007">
    <property type="protein sequence ID" value="KKS48575.1"/>
    <property type="molecule type" value="Genomic_DNA"/>
</dbReference>
<feature type="domain" description="SHSP" evidence="3">
    <location>
        <begin position="77"/>
        <end position="190"/>
    </location>
</feature>
<organism evidence="5 6">
    <name type="scientific">Candidatus Giovannonibacteria bacterium GW2011_GWF2_42_19</name>
    <dbReference type="NCBI Taxonomy" id="1618659"/>
    <lineage>
        <taxon>Bacteria</taxon>
        <taxon>Candidatus Giovannoniibacteriota</taxon>
    </lineage>
</organism>
<evidence type="ECO:0000256" key="1">
    <source>
        <dbReference type="PROSITE-ProRule" id="PRU00285"/>
    </source>
</evidence>
<dbReference type="Pfam" id="PF00011">
    <property type="entry name" value="HSP20"/>
    <property type="match status" value="1"/>
</dbReference>
<accession>A0A0G0ZIM5</accession>
<dbReference type="CDD" id="cd06464">
    <property type="entry name" value="ACD_sHsps-like"/>
    <property type="match status" value="1"/>
</dbReference>
<dbReference type="PANTHER" id="PTHR11527">
    <property type="entry name" value="HEAT-SHOCK PROTEIN 20 FAMILY MEMBER"/>
    <property type="match status" value="1"/>
</dbReference>
<dbReference type="Proteomes" id="UP000034036">
    <property type="component" value="Unassembled WGS sequence"/>
</dbReference>
<evidence type="ECO:0000259" key="3">
    <source>
        <dbReference type="PROSITE" id="PS01031"/>
    </source>
</evidence>
<comment type="caution">
    <text evidence="5">The sequence shown here is derived from an EMBL/GenBank/DDBJ whole genome shotgun (WGS) entry which is preliminary data.</text>
</comment>
<dbReference type="PROSITE" id="PS51203">
    <property type="entry name" value="CS"/>
    <property type="match status" value="1"/>
</dbReference>
<feature type="domain" description="CS" evidence="4">
    <location>
        <begin position="81"/>
        <end position="188"/>
    </location>
</feature>
<dbReference type="InterPro" id="IPR002068">
    <property type="entry name" value="A-crystallin/Hsp20_dom"/>
</dbReference>
<dbReference type="AlphaFoldDB" id="A0A0G0ZIM5"/>
<dbReference type="PROSITE" id="PS01031">
    <property type="entry name" value="SHSP"/>
    <property type="match status" value="1"/>
</dbReference>
<reference evidence="5 6" key="1">
    <citation type="journal article" date="2015" name="Nature">
        <title>rRNA introns, odd ribosomes, and small enigmatic genomes across a large radiation of phyla.</title>
        <authorList>
            <person name="Brown C.T."/>
            <person name="Hug L.A."/>
            <person name="Thomas B.C."/>
            <person name="Sharon I."/>
            <person name="Castelle C.J."/>
            <person name="Singh A."/>
            <person name="Wilkins M.J."/>
            <person name="Williams K.H."/>
            <person name="Banfield J.F."/>
        </authorList>
    </citation>
    <scope>NUCLEOTIDE SEQUENCE [LARGE SCALE GENOMIC DNA]</scope>
</reference>
<sequence>MTGFTPAMTRFLTGQATWRSASNGINKQHIMKVSQKRNQNKEESRAVSKFEERRFPFLRHTMNRWLDDWDFDRPFIPFGAWRFPKIDITETNDEIVLTANVPGINPDDIEINVNDDSLTISGKIEKEIEDKNNKRFYRFEREYGEFGRTINLPGRVKADEVMAKCKDGVLTITLPKTEEEKKRKIKIERK</sequence>
<dbReference type="SUPFAM" id="SSF49764">
    <property type="entry name" value="HSP20-like chaperones"/>
    <property type="match status" value="1"/>
</dbReference>
<dbReference type="InterPro" id="IPR031107">
    <property type="entry name" value="Small_HSP"/>
</dbReference>
<proteinExistence type="inferred from homology"/>
<dbReference type="Gene3D" id="2.60.40.790">
    <property type="match status" value="1"/>
</dbReference>
<evidence type="ECO:0000313" key="5">
    <source>
        <dbReference type="EMBL" id="KKS48575.1"/>
    </source>
</evidence>
<name>A0A0G0ZIM5_9BACT</name>
<keyword evidence="5" id="KW-0346">Stress response</keyword>
<gene>
    <name evidence="5" type="ORF">UV11_C0007G0031</name>
</gene>
<evidence type="ECO:0000313" key="6">
    <source>
        <dbReference type="Proteomes" id="UP000034036"/>
    </source>
</evidence>
<dbReference type="STRING" id="1618659.UV11_C0007G0031"/>
<dbReference type="InterPro" id="IPR007052">
    <property type="entry name" value="CS_dom"/>
</dbReference>
<evidence type="ECO:0000256" key="2">
    <source>
        <dbReference type="RuleBase" id="RU003616"/>
    </source>
</evidence>